<gene>
    <name evidence="7" type="ORF">E5K00_15295</name>
</gene>
<comment type="caution">
    <text evidence="7">The sequence shown here is derived from an EMBL/GenBank/DDBJ whole genome shotgun (WGS) entry which is preliminary data.</text>
</comment>
<dbReference type="AlphaFoldDB" id="A0A4Z0PV29"/>
<dbReference type="PANTHER" id="PTHR37323">
    <property type="entry name" value="GCN5-RELATED N-ACETYLTRANSFERASE"/>
    <property type="match status" value="1"/>
</dbReference>
<dbReference type="GO" id="GO:0006629">
    <property type="term" value="P:lipid metabolic process"/>
    <property type="evidence" value="ECO:0007669"/>
    <property type="project" value="UniProtKB-KW"/>
</dbReference>
<evidence type="ECO:0000256" key="5">
    <source>
        <dbReference type="ARBA" id="ARBA00023315"/>
    </source>
</evidence>
<dbReference type="OrthoDB" id="1113830at2"/>
<dbReference type="InterPro" id="IPR002123">
    <property type="entry name" value="Plipid/glycerol_acylTrfase"/>
</dbReference>
<dbReference type="InterPro" id="IPR052351">
    <property type="entry name" value="Ornithine_N-alpha-AT"/>
</dbReference>
<reference evidence="7 8" key="1">
    <citation type="submission" date="2019-04" db="EMBL/GenBank/DDBJ databases">
        <authorList>
            <person name="Feng G."/>
            <person name="Zhang J."/>
            <person name="Zhu H."/>
        </authorList>
    </citation>
    <scope>NUCLEOTIDE SEQUENCE [LARGE SCALE GENOMIC DNA]</scope>
    <source>
        <strain evidence="7 8">JCM 31653</strain>
    </source>
</reference>
<dbReference type="InterPro" id="IPR016181">
    <property type="entry name" value="Acyl_CoA_acyltransferase"/>
</dbReference>
<dbReference type="EMBL" id="SRLC01000002">
    <property type="protein sequence ID" value="TGE21640.1"/>
    <property type="molecule type" value="Genomic_DNA"/>
</dbReference>
<feature type="domain" description="Phospholipid/glycerol acyltransferase" evidence="6">
    <location>
        <begin position="86"/>
        <end position="208"/>
    </location>
</feature>
<dbReference type="Proteomes" id="UP000297549">
    <property type="component" value="Unassembled WGS sequence"/>
</dbReference>
<evidence type="ECO:0000256" key="4">
    <source>
        <dbReference type="ARBA" id="ARBA00023098"/>
    </source>
</evidence>
<organism evidence="7 8">
    <name type="scientific">Hymenobacter aquaticus</name>
    <dbReference type="NCBI Taxonomy" id="1867101"/>
    <lineage>
        <taxon>Bacteria</taxon>
        <taxon>Pseudomonadati</taxon>
        <taxon>Bacteroidota</taxon>
        <taxon>Cytophagia</taxon>
        <taxon>Cytophagales</taxon>
        <taxon>Hymenobacteraceae</taxon>
        <taxon>Hymenobacter</taxon>
    </lineage>
</organism>
<dbReference type="Pfam" id="PF19576">
    <property type="entry name" value="Acyltransf_2"/>
    <property type="match status" value="1"/>
</dbReference>
<accession>A0A4Z0PV29</accession>
<sequence>MVPGLPPMDFSATPSFPFPSFLGRRATELLRPVLDPLAGLRELRRLHQQHAHLQGREYIGMLLRSLNISLDYDAAELRHVASTGSFLAVSNHPCGLLDGLVLLYVLGEVRPDFRLVANDLLAPLLPQLAQQLILVTPAPRKASHNVPGVRHLLRYLHNEVPVGLFPAGEVASRPAPFRPATEADWHPTAGRLLSAAHVPVVPVWLSGHNSETFSVLGMLHPWLRTARLPAELLNKRGQTIRVRIGQPIQPPTLARVPACERLAYVRARVFALGSGATIADPEAALAVPAVAAETPAESIAADIAALRPSRCLVRAGRWEVYIASQAEVPHVLRELGRLRELTFRREGEGTQQPLDLDAYDEYYRHLFLYDRAAGQLVGAYRIGRGRVILRRHGRRGFYLHSLFRMKKALEPFLAESLELGRSFVRVEYQKQHQPLALLWKGIAEYLSRHPEYRYLIGPVSISNRFSSVSRAVMVDFLTAHYFHPELAQLVKPRKQFRYRPLDRQEAPATLQTGLSSVQDLHQLIGTFEPGGAGIPVMLRHYLKQNARLLAFNVDPNFSNALDGFIVLDARELPARTTGLLAR</sequence>
<proteinExistence type="predicted"/>
<dbReference type="GO" id="GO:0016746">
    <property type="term" value="F:acyltransferase activity"/>
    <property type="evidence" value="ECO:0007669"/>
    <property type="project" value="UniProtKB-KW"/>
</dbReference>
<evidence type="ECO:0000256" key="1">
    <source>
        <dbReference type="ARBA" id="ARBA00005189"/>
    </source>
</evidence>
<dbReference type="PANTHER" id="PTHR37323:SF1">
    <property type="entry name" value="L-ORNITHINE N(ALPHA)-ACYLTRANSFERASE"/>
    <property type="match status" value="1"/>
</dbReference>
<keyword evidence="8" id="KW-1185">Reference proteome</keyword>
<evidence type="ECO:0000313" key="8">
    <source>
        <dbReference type="Proteomes" id="UP000297549"/>
    </source>
</evidence>
<evidence type="ECO:0000259" key="6">
    <source>
        <dbReference type="SMART" id="SM00563"/>
    </source>
</evidence>
<dbReference type="InterPro" id="IPR045746">
    <property type="entry name" value="ACT14924-like_Acyltransf_dom"/>
</dbReference>
<keyword evidence="2" id="KW-0444">Lipid biosynthesis</keyword>
<evidence type="ECO:0000313" key="7">
    <source>
        <dbReference type="EMBL" id="TGE21640.1"/>
    </source>
</evidence>
<keyword evidence="4" id="KW-0443">Lipid metabolism</keyword>
<evidence type="ECO:0000256" key="2">
    <source>
        <dbReference type="ARBA" id="ARBA00022516"/>
    </source>
</evidence>
<dbReference type="SUPFAM" id="SSF55729">
    <property type="entry name" value="Acyl-CoA N-acyltransferases (Nat)"/>
    <property type="match status" value="1"/>
</dbReference>
<evidence type="ECO:0000256" key="3">
    <source>
        <dbReference type="ARBA" id="ARBA00022679"/>
    </source>
</evidence>
<keyword evidence="3 7" id="KW-0808">Transferase</keyword>
<protein>
    <submittedName>
        <fullName evidence="7">GNAT family N-acetyltransferase</fullName>
    </submittedName>
</protein>
<name>A0A4Z0PV29_9BACT</name>
<keyword evidence="5" id="KW-0012">Acyltransferase</keyword>
<comment type="pathway">
    <text evidence="1">Lipid metabolism.</text>
</comment>
<dbReference type="SMART" id="SM00563">
    <property type="entry name" value="PlsC"/>
    <property type="match status" value="1"/>
</dbReference>
<dbReference type="Gene3D" id="3.40.630.30">
    <property type="match status" value="1"/>
</dbReference>
<dbReference type="Pfam" id="PF13444">
    <property type="entry name" value="Acetyltransf_5"/>
    <property type="match status" value="1"/>
</dbReference>